<dbReference type="AlphaFoldDB" id="A0A1W6MNK7"/>
<dbReference type="InterPro" id="IPR050250">
    <property type="entry name" value="Macrolide_Exporter_MacB"/>
</dbReference>
<feature type="transmembrane region" description="Helical" evidence="6">
    <location>
        <begin position="772"/>
        <end position="792"/>
    </location>
</feature>
<dbReference type="PANTHER" id="PTHR30572">
    <property type="entry name" value="MEMBRANE COMPONENT OF TRANSPORTER-RELATED"/>
    <property type="match status" value="1"/>
</dbReference>
<dbReference type="GO" id="GO:0005886">
    <property type="term" value="C:plasma membrane"/>
    <property type="evidence" value="ECO:0007669"/>
    <property type="project" value="UniProtKB-SubCell"/>
</dbReference>
<keyword evidence="2" id="KW-1003">Cell membrane</keyword>
<dbReference type="OrthoDB" id="5933722at2"/>
<accession>A0A1W6MNK7</accession>
<evidence type="ECO:0000256" key="5">
    <source>
        <dbReference type="ARBA" id="ARBA00023136"/>
    </source>
</evidence>
<dbReference type="InterPro" id="IPR025857">
    <property type="entry name" value="MacB_PCD"/>
</dbReference>
<keyword evidence="3 6" id="KW-0812">Transmembrane</keyword>
<feature type="transmembrane region" description="Helical" evidence="6">
    <location>
        <begin position="740"/>
        <end position="760"/>
    </location>
</feature>
<feature type="transmembrane region" description="Helical" evidence="6">
    <location>
        <begin position="346"/>
        <end position="369"/>
    </location>
</feature>
<sequence>MLKNYLKIAWRSLWKQKFFSVINIISLSIGLSASLVIGMMVYHDFTFDRFHKNGEHIYRAVSDLEFGDDAFGNPGTPIPLGETMLAEYPEVEKKAHFILYNPAKITALSTQKTSKINDRVIFAESSYFSIFDYEWLAGNPETALSTPNNVVLTQQKAAYYFPNLSPEEIIGQTLDYTEFQANVSGIVADFENNSDLVFTEFIAYETVSQSDLKGMSEQGFDSINSSSQLYVQLRPDADVASINKRLATLAESQWDEESIEFGMKSWYKLQPLSDIHFNTKYGIYDYSRNQANKTVLTSLGFVALFLLLLGVVNFINLNTASATQRAREIGVRKTLGSSRGQLIRQFLGETFLLTLLSIALSVGLSYWLIQIFSDYIVDAISLGLLLKPVVLMGILVLLLVVTFAAGFYPSLVLSSFKPSKVLKGEYSSTSGNPTIRKGLTVFQFGVAQVFIIGSLLVGRQIHFVLNQDMGFEKENRLFVQMPWGEKDFSKKAALQIELSKISGVEMTSLGSMPPASMSTHVNLMKINHDGQEYKTEVRMQYGDTEYLELYNIDLLAGRVPLNDTIAEFVLNEKATKILGFNSPEEIINQQVTYDDKKITVVGVMKDFHQASAKNEIMPLAFTGDLSRSGWGYFSTVHLKTAANSDISDIIDRIESTYLSIFPDSDVSVGFLDESIERFYREDQRLSKLLNWATGLSILISCLGLLGLVVHTTERRRKEIGVRKVLGATVAQINLLLCRDFVILILIAFLIAAPIAYYFIQDYLNDFVFRTDISIWIFLGSIAAMTVIALAVMSIKTVSTAMRNPVESLKTE</sequence>
<feature type="transmembrane region" description="Helical" evidence="6">
    <location>
        <begin position="21"/>
        <end position="42"/>
    </location>
</feature>
<evidence type="ECO:0000256" key="6">
    <source>
        <dbReference type="SAM" id="Phobius"/>
    </source>
</evidence>
<dbReference type="RefSeq" id="WP_085767962.1">
    <property type="nucleotide sequence ID" value="NZ_CP019344.1"/>
</dbReference>
<evidence type="ECO:0000256" key="3">
    <source>
        <dbReference type="ARBA" id="ARBA00022692"/>
    </source>
</evidence>
<feature type="domain" description="ABC3 transporter permease C-terminal" evidence="7">
    <location>
        <begin position="301"/>
        <end position="416"/>
    </location>
</feature>
<dbReference type="STRING" id="331648.BST97_14840"/>
<feature type="transmembrane region" description="Helical" evidence="6">
    <location>
        <begin position="389"/>
        <end position="416"/>
    </location>
</feature>
<keyword evidence="10" id="KW-1185">Reference proteome</keyword>
<evidence type="ECO:0000313" key="9">
    <source>
        <dbReference type="EMBL" id="ARN79157.1"/>
    </source>
</evidence>
<evidence type="ECO:0000259" key="8">
    <source>
        <dbReference type="Pfam" id="PF12704"/>
    </source>
</evidence>
<feature type="transmembrane region" description="Helical" evidence="6">
    <location>
        <begin position="295"/>
        <end position="317"/>
    </location>
</feature>
<keyword evidence="9" id="KW-0132">Cell division</keyword>
<feature type="transmembrane region" description="Helical" evidence="6">
    <location>
        <begin position="688"/>
        <end position="709"/>
    </location>
</feature>
<dbReference type="PANTHER" id="PTHR30572:SF18">
    <property type="entry name" value="ABC-TYPE MACROLIDE FAMILY EXPORT SYSTEM PERMEASE COMPONENT 2"/>
    <property type="match status" value="1"/>
</dbReference>
<comment type="subcellular location">
    <subcellularLocation>
        <location evidence="1">Cell membrane</location>
        <topology evidence="1">Multi-pass membrane protein</topology>
    </subcellularLocation>
</comment>
<gene>
    <name evidence="9" type="ORF">BST97_14840</name>
</gene>
<feature type="transmembrane region" description="Helical" evidence="6">
    <location>
        <begin position="437"/>
        <end position="457"/>
    </location>
</feature>
<evidence type="ECO:0000256" key="4">
    <source>
        <dbReference type="ARBA" id="ARBA00022989"/>
    </source>
</evidence>
<dbReference type="Pfam" id="PF02687">
    <property type="entry name" value="FtsX"/>
    <property type="match status" value="2"/>
</dbReference>
<keyword evidence="5 6" id="KW-0472">Membrane</keyword>
<evidence type="ECO:0000256" key="2">
    <source>
        <dbReference type="ARBA" id="ARBA00022475"/>
    </source>
</evidence>
<reference evidence="9 10" key="1">
    <citation type="submission" date="2016-11" db="EMBL/GenBank/DDBJ databases">
        <title>Trade-off between light-utilization and light-protection in marine flavobacteria.</title>
        <authorList>
            <person name="Kumagai Y."/>
        </authorList>
    </citation>
    <scope>NUCLEOTIDE SEQUENCE [LARGE SCALE GENOMIC DNA]</scope>
    <source>
        <strain evidence="9 10">JCM 13191</strain>
    </source>
</reference>
<evidence type="ECO:0000313" key="10">
    <source>
        <dbReference type="Proteomes" id="UP000193431"/>
    </source>
</evidence>
<proteinExistence type="predicted"/>
<name>A0A1W6MNK7_9FLAO</name>
<dbReference type="Proteomes" id="UP000193431">
    <property type="component" value="Chromosome"/>
</dbReference>
<keyword evidence="4 6" id="KW-1133">Transmembrane helix</keyword>
<dbReference type="GO" id="GO:0051301">
    <property type="term" value="P:cell division"/>
    <property type="evidence" value="ECO:0007669"/>
    <property type="project" value="UniProtKB-KW"/>
</dbReference>
<organism evidence="9 10">
    <name type="scientific">Nonlabens spongiae</name>
    <dbReference type="NCBI Taxonomy" id="331648"/>
    <lineage>
        <taxon>Bacteria</taxon>
        <taxon>Pseudomonadati</taxon>
        <taxon>Bacteroidota</taxon>
        <taxon>Flavobacteriia</taxon>
        <taxon>Flavobacteriales</taxon>
        <taxon>Flavobacteriaceae</taxon>
        <taxon>Nonlabens</taxon>
    </lineage>
</organism>
<dbReference type="Pfam" id="PF12704">
    <property type="entry name" value="MacB_PCD"/>
    <property type="match status" value="2"/>
</dbReference>
<dbReference type="EMBL" id="CP019344">
    <property type="protein sequence ID" value="ARN79157.1"/>
    <property type="molecule type" value="Genomic_DNA"/>
</dbReference>
<feature type="domain" description="ABC3 transporter permease C-terminal" evidence="7">
    <location>
        <begin position="694"/>
        <end position="793"/>
    </location>
</feature>
<dbReference type="InterPro" id="IPR003838">
    <property type="entry name" value="ABC3_permease_C"/>
</dbReference>
<feature type="domain" description="MacB-like periplasmic core" evidence="8">
    <location>
        <begin position="475"/>
        <end position="655"/>
    </location>
</feature>
<evidence type="ECO:0000256" key="1">
    <source>
        <dbReference type="ARBA" id="ARBA00004651"/>
    </source>
</evidence>
<evidence type="ECO:0000259" key="7">
    <source>
        <dbReference type="Pfam" id="PF02687"/>
    </source>
</evidence>
<dbReference type="GO" id="GO:0022857">
    <property type="term" value="F:transmembrane transporter activity"/>
    <property type="evidence" value="ECO:0007669"/>
    <property type="project" value="TreeGrafter"/>
</dbReference>
<feature type="domain" description="MacB-like periplasmic core" evidence="8">
    <location>
        <begin position="20"/>
        <end position="248"/>
    </location>
</feature>
<keyword evidence="9" id="KW-0131">Cell cycle</keyword>
<protein>
    <submittedName>
        <fullName evidence="9">Cell division protein FtsX</fullName>
    </submittedName>
</protein>